<feature type="compositionally biased region" description="Basic and acidic residues" evidence="1">
    <location>
        <begin position="36"/>
        <end position="58"/>
    </location>
</feature>
<gene>
    <name evidence="2" type="ORF">SPSK_09935</name>
</gene>
<feature type="compositionally biased region" description="Basic and acidic residues" evidence="1">
    <location>
        <begin position="141"/>
        <end position="153"/>
    </location>
</feature>
<feature type="compositionally biased region" description="Basic and acidic residues" evidence="1">
    <location>
        <begin position="102"/>
        <end position="122"/>
    </location>
</feature>
<evidence type="ECO:0000256" key="1">
    <source>
        <dbReference type="SAM" id="MobiDB-lite"/>
    </source>
</evidence>
<dbReference type="EMBL" id="AXCR01000007">
    <property type="protein sequence ID" value="KJR84815.1"/>
    <property type="molecule type" value="Genomic_DNA"/>
</dbReference>
<dbReference type="VEuPathDB" id="FungiDB:SPSK_09935"/>
<reference evidence="2 3" key="1">
    <citation type="journal article" date="2014" name="BMC Genomics">
        <title>Comparative genomics of the major fungal agents of human and animal Sporotrichosis: Sporothrix schenckii and Sporothrix brasiliensis.</title>
        <authorList>
            <person name="Teixeira M.M."/>
            <person name="de Almeida L.G."/>
            <person name="Kubitschek-Barreira P."/>
            <person name="Alves F.L."/>
            <person name="Kioshima E.S."/>
            <person name="Abadio A.K."/>
            <person name="Fernandes L."/>
            <person name="Derengowski L.S."/>
            <person name="Ferreira K.S."/>
            <person name="Souza R.C."/>
            <person name="Ruiz J.C."/>
            <person name="de Andrade N.C."/>
            <person name="Paes H.C."/>
            <person name="Nicola A.M."/>
            <person name="Albuquerque P."/>
            <person name="Gerber A.L."/>
            <person name="Martins V.P."/>
            <person name="Peconick L.D."/>
            <person name="Neto A.V."/>
            <person name="Chaucanez C.B."/>
            <person name="Silva P.A."/>
            <person name="Cunha O.L."/>
            <person name="de Oliveira F.F."/>
            <person name="dos Santos T.C."/>
            <person name="Barros A.L."/>
            <person name="Soares M.A."/>
            <person name="de Oliveira L.M."/>
            <person name="Marini M.M."/>
            <person name="Villalobos-Duno H."/>
            <person name="Cunha M.M."/>
            <person name="de Hoog S."/>
            <person name="da Silveira J.F."/>
            <person name="Henrissat B."/>
            <person name="Nino-Vega G.A."/>
            <person name="Cisalpino P.S."/>
            <person name="Mora-Montes H.M."/>
            <person name="Almeida S.R."/>
            <person name="Stajich J.E."/>
            <person name="Lopes-Bezerra L.M."/>
            <person name="Vasconcelos A.T."/>
            <person name="Felipe M.S."/>
        </authorList>
    </citation>
    <scope>NUCLEOTIDE SEQUENCE [LARGE SCALE GENOMIC DNA]</scope>
    <source>
        <strain evidence="2 3">1099-18</strain>
    </source>
</reference>
<reference evidence="2 3" key="2">
    <citation type="journal article" date="2015" name="Eukaryot. Cell">
        <title>Asexual propagation of a virulent clone complex in a human and feline outbreak of sporotrichosis.</title>
        <authorList>
            <person name="Teixeira Mde M."/>
            <person name="Rodrigues A.M."/>
            <person name="Tsui C.K."/>
            <person name="de Almeida L.G."/>
            <person name="Van Diepeningen A.D."/>
            <person name="van den Ende B.G."/>
            <person name="Fernandes G.F."/>
            <person name="Kano R."/>
            <person name="Hamelin R.C."/>
            <person name="Lopes-Bezerra L.M."/>
            <person name="Vasconcelos A.T."/>
            <person name="de Hoog S."/>
            <person name="de Camargo Z.P."/>
            <person name="Felipe M.S."/>
        </authorList>
    </citation>
    <scope>NUCLEOTIDE SEQUENCE [LARGE SCALE GENOMIC DNA]</scope>
    <source>
        <strain evidence="2 3">1099-18</strain>
    </source>
</reference>
<dbReference type="KEGG" id="ssck:SPSK_09935"/>
<evidence type="ECO:0000313" key="3">
    <source>
        <dbReference type="Proteomes" id="UP000033710"/>
    </source>
</evidence>
<feature type="region of interest" description="Disordered" evidence="1">
    <location>
        <begin position="36"/>
        <end position="168"/>
    </location>
</feature>
<dbReference type="RefSeq" id="XP_016587491.1">
    <property type="nucleotide sequence ID" value="XM_016736502.1"/>
</dbReference>
<comment type="caution">
    <text evidence="2">The sequence shown here is derived from an EMBL/GenBank/DDBJ whole genome shotgun (WGS) entry which is preliminary data.</text>
</comment>
<dbReference type="AlphaFoldDB" id="A0A0F2M7L1"/>
<accession>A0A0F2M7L1</accession>
<dbReference type="Proteomes" id="UP000033710">
    <property type="component" value="Unassembled WGS sequence"/>
</dbReference>
<evidence type="ECO:0000313" key="2">
    <source>
        <dbReference type="EMBL" id="KJR84815.1"/>
    </source>
</evidence>
<sequence>MSTLDETTRLSIIAVPVLPQFVVLHVSSYLRSCDNERTVEQKTRVAHSDTDTPRRTSESHGAAKRNDMGEAKKDASVRRRDAACCREEKQQHKKQKKKQKAEKKIPKTKDEDENNKTERFEKGGTGGVWQDNNKNKAMPAGRERDKGGAEDGRMSACTVNKKDGPKTK</sequence>
<proteinExistence type="predicted"/>
<dbReference type="GeneID" id="27671779"/>
<protein>
    <submittedName>
        <fullName evidence="2">Uncharacterized protein</fullName>
    </submittedName>
</protein>
<feature type="compositionally biased region" description="Basic and acidic residues" evidence="1">
    <location>
        <begin position="64"/>
        <end position="90"/>
    </location>
</feature>
<feature type="compositionally biased region" description="Basic residues" evidence="1">
    <location>
        <begin position="91"/>
        <end position="101"/>
    </location>
</feature>
<name>A0A0F2M7L1_SPOSC</name>
<organism evidence="2 3">
    <name type="scientific">Sporothrix schenckii 1099-18</name>
    <dbReference type="NCBI Taxonomy" id="1397361"/>
    <lineage>
        <taxon>Eukaryota</taxon>
        <taxon>Fungi</taxon>
        <taxon>Dikarya</taxon>
        <taxon>Ascomycota</taxon>
        <taxon>Pezizomycotina</taxon>
        <taxon>Sordariomycetes</taxon>
        <taxon>Sordariomycetidae</taxon>
        <taxon>Ophiostomatales</taxon>
        <taxon>Ophiostomataceae</taxon>
        <taxon>Sporothrix</taxon>
    </lineage>
</organism>